<sequence length="198" mass="21154">MRNKLLSVSLPAVFLLSSCGTKLPADAPPVTGSESRILVDAWEKQANAGLTAVQSPARIPIPIVIFKNPGAGFSEPEWEVSPAGAYSMYQAQNRGTSRTALSILASPGNGPALKEAPSVFSMPSPGTSGEEPREWKTVYVPALKKNIRYYLINLAAGDTHDQWATEIFTVGSASYRASVELTDSSQVSTLFARLAVKK</sequence>
<protein>
    <recommendedName>
        <fullName evidence="4">Lipoprotein</fullName>
    </recommendedName>
</protein>
<feature type="signal peptide" evidence="1">
    <location>
        <begin position="1"/>
        <end position="27"/>
    </location>
</feature>
<accession>A0ABW5D6A8</accession>
<gene>
    <name evidence="2" type="ORF">ACFSSA_02460</name>
</gene>
<comment type="caution">
    <text evidence="2">The sequence shown here is derived from an EMBL/GenBank/DDBJ whole genome shotgun (WGS) entry which is preliminary data.</text>
</comment>
<dbReference type="RefSeq" id="WP_386818183.1">
    <property type="nucleotide sequence ID" value="NZ_JBHUIT010000002.1"/>
</dbReference>
<name>A0ABW5D6A8_9BACT</name>
<dbReference type="Proteomes" id="UP001597375">
    <property type="component" value="Unassembled WGS sequence"/>
</dbReference>
<evidence type="ECO:0000256" key="1">
    <source>
        <dbReference type="SAM" id="SignalP"/>
    </source>
</evidence>
<organism evidence="2 3">
    <name type="scientific">Luteolibacter algae</name>
    <dbReference type="NCBI Taxonomy" id="454151"/>
    <lineage>
        <taxon>Bacteria</taxon>
        <taxon>Pseudomonadati</taxon>
        <taxon>Verrucomicrobiota</taxon>
        <taxon>Verrucomicrobiia</taxon>
        <taxon>Verrucomicrobiales</taxon>
        <taxon>Verrucomicrobiaceae</taxon>
        <taxon>Luteolibacter</taxon>
    </lineage>
</organism>
<keyword evidence="3" id="KW-1185">Reference proteome</keyword>
<feature type="chain" id="PRO_5045733371" description="Lipoprotein" evidence="1">
    <location>
        <begin position="28"/>
        <end position="198"/>
    </location>
</feature>
<evidence type="ECO:0008006" key="4">
    <source>
        <dbReference type="Google" id="ProtNLM"/>
    </source>
</evidence>
<keyword evidence="1" id="KW-0732">Signal</keyword>
<reference evidence="3" key="1">
    <citation type="journal article" date="2019" name="Int. J. Syst. Evol. Microbiol.">
        <title>The Global Catalogue of Microorganisms (GCM) 10K type strain sequencing project: providing services to taxonomists for standard genome sequencing and annotation.</title>
        <authorList>
            <consortium name="The Broad Institute Genomics Platform"/>
            <consortium name="The Broad Institute Genome Sequencing Center for Infectious Disease"/>
            <person name="Wu L."/>
            <person name="Ma J."/>
        </authorList>
    </citation>
    <scope>NUCLEOTIDE SEQUENCE [LARGE SCALE GENOMIC DNA]</scope>
    <source>
        <strain evidence="3">CGMCC 4.7106</strain>
    </source>
</reference>
<evidence type="ECO:0000313" key="3">
    <source>
        <dbReference type="Proteomes" id="UP001597375"/>
    </source>
</evidence>
<evidence type="ECO:0000313" key="2">
    <source>
        <dbReference type="EMBL" id="MFD2255526.1"/>
    </source>
</evidence>
<dbReference type="EMBL" id="JBHUIT010000002">
    <property type="protein sequence ID" value="MFD2255526.1"/>
    <property type="molecule type" value="Genomic_DNA"/>
</dbReference>
<proteinExistence type="predicted"/>
<dbReference type="PROSITE" id="PS51257">
    <property type="entry name" value="PROKAR_LIPOPROTEIN"/>
    <property type="match status" value="1"/>
</dbReference>